<sequence length="80" mass="9218">MRWGARKVLSEQPDMQSENSAIERIESVFERLASLVKKQAEEREALLRKYDEQPNVQEIAANIDALCMRIETVLAQAEDK</sequence>
<accession>A0A4Y6V1X3</accession>
<protein>
    <submittedName>
        <fullName evidence="1">Uncharacterized protein</fullName>
    </submittedName>
</protein>
<gene>
    <name evidence="1" type="ORF">D5366_00760</name>
</gene>
<dbReference type="KEGG" id="ntn:D5366_00760"/>
<reference evidence="1 2" key="1">
    <citation type="submission" date="2018-09" db="EMBL/GenBank/DDBJ databases">
        <title>The complete genome sequence of Neokomagataea tanensis NBRC 106556(T).</title>
        <authorList>
            <person name="Chua K.-O."/>
            <person name="See-Too W.-S."/>
            <person name="Hong K.-W."/>
            <person name="Yin W.-F."/>
            <person name="Chan K.-G."/>
        </authorList>
    </citation>
    <scope>NUCLEOTIDE SEQUENCE [LARGE SCALE GENOMIC DNA]</scope>
    <source>
        <strain evidence="2">AH13 \ NBRC 106556</strain>
    </source>
</reference>
<evidence type="ECO:0000313" key="2">
    <source>
        <dbReference type="Proteomes" id="UP000317214"/>
    </source>
</evidence>
<name>A0A4Y6V1X3_9PROT</name>
<dbReference type="AlphaFoldDB" id="A0A4Y6V1X3"/>
<proteinExistence type="predicted"/>
<dbReference type="Proteomes" id="UP000317214">
    <property type="component" value="Chromosome"/>
</dbReference>
<organism evidence="1 2">
    <name type="scientific">Neokomagataea tanensis</name>
    <dbReference type="NCBI Taxonomy" id="661191"/>
    <lineage>
        <taxon>Bacteria</taxon>
        <taxon>Pseudomonadati</taxon>
        <taxon>Pseudomonadota</taxon>
        <taxon>Alphaproteobacteria</taxon>
        <taxon>Acetobacterales</taxon>
        <taxon>Acetobacteraceae</taxon>
        <taxon>Neokomagataea</taxon>
    </lineage>
</organism>
<evidence type="ECO:0000313" key="1">
    <source>
        <dbReference type="EMBL" id="QDH24029.1"/>
    </source>
</evidence>
<dbReference type="EMBL" id="CP032485">
    <property type="protein sequence ID" value="QDH24029.1"/>
    <property type="molecule type" value="Genomic_DNA"/>
</dbReference>
<keyword evidence="2" id="KW-1185">Reference proteome</keyword>